<name>A0A1F5EXJ5_9BACT</name>
<dbReference type="Proteomes" id="UP000177187">
    <property type="component" value="Unassembled WGS sequence"/>
</dbReference>
<comment type="caution">
    <text evidence="2">The sequence shown here is derived from an EMBL/GenBank/DDBJ whole genome shotgun (WGS) entry which is preliminary data.</text>
</comment>
<dbReference type="AlphaFoldDB" id="A0A1F5EXJ5"/>
<feature type="chain" id="PRO_5009518424" evidence="1">
    <location>
        <begin position="20"/>
        <end position="207"/>
    </location>
</feature>
<organism evidence="2 3">
    <name type="scientific">Candidatus Coatesbacteria bacterium RBG_13_66_14</name>
    <dbReference type="NCBI Taxonomy" id="1817816"/>
    <lineage>
        <taxon>Bacteria</taxon>
        <taxon>Candidatus Coatesiibacteriota</taxon>
    </lineage>
</organism>
<feature type="signal peptide" evidence="1">
    <location>
        <begin position="1"/>
        <end position="19"/>
    </location>
</feature>
<protein>
    <submittedName>
        <fullName evidence="2">Uncharacterized protein</fullName>
    </submittedName>
</protein>
<accession>A0A1F5EXJ5</accession>
<reference evidence="2 3" key="1">
    <citation type="journal article" date="2016" name="Nat. Commun.">
        <title>Thousands of microbial genomes shed light on interconnected biogeochemical processes in an aquifer system.</title>
        <authorList>
            <person name="Anantharaman K."/>
            <person name="Brown C.T."/>
            <person name="Hug L.A."/>
            <person name="Sharon I."/>
            <person name="Castelle C.J."/>
            <person name="Probst A.J."/>
            <person name="Thomas B.C."/>
            <person name="Singh A."/>
            <person name="Wilkins M.J."/>
            <person name="Karaoz U."/>
            <person name="Brodie E.L."/>
            <person name="Williams K.H."/>
            <person name="Hubbard S.S."/>
            <person name="Banfield J.F."/>
        </authorList>
    </citation>
    <scope>NUCLEOTIDE SEQUENCE [LARGE SCALE GENOMIC DNA]</scope>
</reference>
<evidence type="ECO:0000256" key="1">
    <source>
        <dbReference type="SAM" id="SignalP"/>
    </source>
</evidence>
<dbReference type="EMBL" id="MFAF01000132">
    <property type="protein sequence ID" value="OGD72085.1"/>
    <property type="molecule type" value="Genomic_DNA"/>
</dbReference>
<gene>
    <name evidence="2" type="ORF">A2Y64_09025</name>
</gene>
<dbReference type="STRING" id="1817816.A2Y64_09025"/>
<proteinExistence type="predicted"/>
<keyword evidence="1" id="KW-0732">Signal</keyword>
<evidence type="ECO:0000313" key="2">
    <source>
        <dbReference type="EMBL" id="OGD72085.1"/>
    </source>
</evidence>
<sequence length="207" mass="23835">MIRKTILILSTLALSAALGLTDFTSVSPPSRDDDLQILWEDPFFDDYYWPLYLLGSCGLNHVQDDFVLETSAVVKGFDCWAVYRDGEHPQPFIVTIRYDWYGKPDGTYWSDRLTDVTDTDTGSDYANYDIWQSRILLRESESIHIEAGTPFWLEIYFTGPSFGWTAREWGNVHIDWEEYPWSALFRVLGTPDAGVEDSSWGEIKATF</sequence>
<evidence type="ECO:0000313" key="3">
    <source>
        <dbReference type="Proteomes" id="UP000177187"/>
    </source>
</evidence>